<evidence type="ECO:0000259" key="2">
    <source>
        <dbReference type="Pfam" id="PF26366"/>
    </source>
</evidence>
<proteinExistence type="predicted"/>
<reference evidence="3 4" key="1">
    <citation type="submission" date="2023-07" db="EMBL/GenBank/DDBJ databases">
        <title>Description of novel actinomycetes strains, isolated from tidal flat sediment.</title>
        <authorList>
            <person name="Lu C."/>
        </authorList>
    </citation>
    <scope>NUCLEOTIDE SEQUENCE [LARGE SCALE GENOMIC DNA]</scope>
    <source>
        <strain evidence="3 4">SYSU T00b441</strain>
    </source>
</reference>
<dbReference type="Proteomes" id="UP001232536">
    <property type="component" value="Unassembled WGS sequence"/>
</dbReference>
<feature type="domain" description="DUF8094" evidence="2">
    <location>
        <begin position="86"/>
        <end position="332"/>
    </location>
</feature>
<name>A0ABT9DBK4_9CELL</name>
<accession>A0ABT9DBK4</accession>
<evidence type="ECO:0000256" key="1">
    <source>
        <dbReference type="SAM" id="SignalP"/>
    </source>
</evidence>
<keyword evidence="1" id="KW-0732">Signal</keyword>
<keyword evidence="4" id="KW-1185">Reference proteome</keyword>
<dbReference type="Pfam" id="PF26366">
    <property type="entry name" value="DUF8094"/>
    <property type="match status" value="1"/>
</dbReference>
<protein>
    <recommendedName>
        <fullName evidence="2">DUF8094 domain-containing protein</fullName>
    </recommendedName>
</protein>
<dbReference type="PROSITE" id="PS51257">
    <property type="entry name" value="PROKAR_LIPOPROTEIN"/>
    <property type="match status" value="1"/>
</dbReference>
<evidence type="ECO:0000313" key="3">
    <source>
        <dbReference type="EMBL" id="MDO8108255.1"/>
    </source>
</evidence>
<sequence length="342" mass="34991">MTRRARAAALLLGALLLAGCGQPLPQPSPQASPADPLPALGPDQVDRVLSDVTTVVSAADAAALAAISAADGEVPDSLDSIDADLQNRLSGPAAAMRRAQYVLATQGGAGAITSIPAGSQTVIEPATDAWPRVLMVVTDPPKDLQAPLLLTLVQTTPRDQYHLWSWARLYGGVKMPPTATPDVGSRPIAADDAAAAVAPKDVLARYVDVLTNGDGSKYASQFTTGPLRTRITQQRDAWKQAIGQGSVTETYTAGDGGPWALATADGGAIVVGSVSTVTTLTLVDSTLTIADATAALLGANTVSKELTIHWLSTVAFSVPPAGSEKPITVLGAEHVPVEVTGS</sequence>
<dbReference type="InterPro" id="IPR058407">
    <property type="entry name" value="DUF8094"/>
</dbReference>
<feature type="chain" id="PRO_5046784312" description="DUF8094 domain-containing protein" evidence="1">
    <location>
        <begin position="26"/>
        <end position="342"/>
    </location>
</feature>
<gene>
    <name evidence="3" type="ORF">Q6348_13725</name>
</gene>
<evidence type="ECO:0000313" key="4">
    <source>
        <dbReference type="Proteomes" id="UP001232536"/>
    </source>
</evidence>
<feature type="signal peptide" evidence="1">
    <location>
        <begin position="1"/>
        <end position="25"/>
    </location>
</feature>
<comment type="caution">
    <text evidence="3">The sequence shown here is derived from an EMBL/GenBank/DDBJ whole genome shotgun (WGS) entry which is preliminary data.</text>
</comment>
<organism evidence="3 4">
    <name type="scientific">Actinotalea lenta</name>
    <dbReference type="NCBI Taxonomy" id="3064654"/>
    <lineage>
        <taxon>Bacteria</taxon>
        <taxon>Bacillati</taxon>
        <taxon>Actinomycetota</taxon>
        <taxon>Actinomycetes</taxon>
        <taxon>Micrococcales</taxon>
        <taxon>Cellulomonadaceae</taxon>
        <taxon>Actinotalea</taxon>
    </lineage>
</organism>
<dbReference type="EMBL" id="JAUQYP010000001">
    <property type="protein sequence ID" value="MDO8108255.1"/>
    <property type="molecule type" value="Genomic_DNA"/>
</dbReference>
<dbReference type="RefSeq" id="WP_304601837.1">
    <property type="nucleotide sequence ID" value="NZ_JAUQYO010000001.1"/>
</dbReference>